<evidence type="ECO:0000256" key="2">
    <source>
        <dbReference type="SAM" id="Coils"/>
    </source>
</evidence>
<reference evidence="5" key="2">
    <citation type="journal article" date="2021" name="PeerJ">
        <title>Extensive microbial diversity within the chicken gut microbiome revealed by metagenomics and culture.</title>
        <authorList>
            <person name="Gilroy R."/>
            <person name="Ravi A."/>
            <person name="Getino M."/>
            <person name="Pursley I."/>
            <person name="Horton D.L."/>
            <person name="Alikhan N.F."/>
            <person name="Baker D."/>
            <person name="Gharbi K."/>
            <person name="Hall N."/>
            <person name="Watson M."/>
            <person name="Adriaenssens E.M."/>
            <person name="Foster-Nyarko E."/>
            <person name="Jarju S."/>
            <person name="Secka A."/>
            <person name="Antonio M."/>
            <person name="Oren A."/>
            <person name="Chaudhuri R.R."/>
            <person name="La Ragione R."/>
            <person name="Hildebrand F."/>
            <person name="Pallen M.J."/>
        </authorList>
    </citation>
    <scope>NUCLEOTIDE SEQUENCE</scope>
    <source>
        <strain evidence="5">D3-1215</strain>
    </source>
</reference>
<feature type="transmembrane region" description="Helical" evidence="3">
    <location>
        <begin position="819"/>
        <end position="840"/>
    </location>
</feature>
<dbReference type="PANTHER" id="PTHR12411">
    <property type="entry name" value="CYSTEINE PROTEASE FAMILY C1-RELATED"/>
    <property type="match status" value="1"/>
</dbReference>
<dbReference type="SUPFAM" id="SSF54001">
    <property type="entry name" value="Cysteine proteinases"/>
    <property type="match status" value="1"/>
</dbReference>
<feature type="non-terminal residue" evidence="5">
    <location>
        <position position="938"/>
    </location>
</feature>
<sequence length="938" mass="107942">MEYFAHIFIGKEFAEIVSKTGIQICKYSGEDILSFVNLFVVDDANIRQLLYSELQITVKDVIQQGGALHMDWQEIGYLTGNFDNDGEIFLRDIFQRILRVDNVGNRASLYIIIHFPLYKEEAFVSAMSLYKAIRLSGCPVELDFMGYSDDMRPVIEQDYEIASHSKNQVQKFIEFRNTEVIGYNTRFIVMQNASNNGLPLGLDADSLAIILSHFTILCANYYHEIFPKTMAYRDAVAMGISTLHLDKYLYTEYLLGKTLLNAMDNVQLNDNMVDSNKAYVIVNDMLKDKATLLSTLFKQIDEQVIHNVDEEFQRVQAQINNEIDKIENSCDATLSQEKALTMQAAILAVCLAKTDCELFSETIFSHDIVNIDKLFDETIDYYINNDRADYYKIADDKPINPIKQIKETDYQLINSETTLRALKNELGILKKQIGDSEKVSEFYIEGGYVLFENKRFKLLPTTEQEPLVETYTAHEVRVSSLDMRGKFSSVKNQGQQGSCLSFALTSIFEYVMQLNSNQECDLSEAFLYYNARNIDEGSNGNDDSGSRFKPSIDSLVEYGIAMEKIWPYNDQIYNQRPNEEAYKDAATRKLVSAMNVNLKVDDIKSALVDNCPVAASFTLTTSFFEYGNKGGYISMPSDEEIAYCLNNKTNNNRHCCHAMVIVGFSDELQMFIVRNSWGEDWGDKGYCYIPYSYIEHKDLFNYACILTEIENLVVRPDDLRVVPLTIDNSDLNIQYAIKNVELYKEEHIVEQLRKKKDELRIYFESLKQKYCNPNLRDEFVEANVGQLTTEQNLLKEEILQKNKEHDINDEKLNNYKKDILFRFMAFLLGTALFALVYKLFVDILHLKLTNPDFTFTLKPFLLWILIYAGFGIVSYILRKKSFVKSFWMALWGVAGVVTVKIISRLFCYLFGSDMLISYFKLGDIFPKISGVQVLWLIA</sequence>
<evidence type="ECO:0000256" key="1">
    <source>
        <dbReference type="ARBA" id="ARBA00008455"/>
    </source>
</evidence>
<dbReference type="Proteomes" id="UP000823637">
    <property type="component" value="Unassembled WGS sequence"/>
</dbReference>
<keyword evidence="2" id="KW-0175">Coiled coil</keyword>
<dbReference type="CDD" id="cd02619">
    <property type="entry name" value="Peptidase_C1"/>
    <property type="match status" value="1"/>
</dbReference>
<evidence type="ECO:0000313" key="6">
    <source>
        <dbReference type="Proteomes" id="UP000823637"/>
    </source>
</evidence>
<dbReference type="InterPro" id="IPR038765">
    <property type="entry name" value="Papain-like_cys_pep_sf"/>
</dbReference>
<feature type="coiled-coil region" evidence="2">
    <location>
        <begin position="412"/>
        <end position="439"/>
    </location>
</feature>
<comment type="caution">
    <text evidence="5">The sequence shown here is derived from an EMBL/GenBank/DDBJ whole genome shotgun (WGS) entry which is preliminary data.</text>
</comment>
<dbReference type="EMBL" id="JADIMR010000117">
    <property type="protein sequence ID" value="MBO8447592.1"/>
    <property type="molecule type" value="Genomic_DNA"/>
</dbReference>
<reference evidence="5" key="1">
    <citation type="submission" date="2020-10" db="EMBL/GenBank/DDBJ databases">
        <authorList>
            <person name="Gilroy R."/>
        </authorList>
    </citation>
    <scope>NUCLEOTIDE SEQUENCE</scope>
    <source>
        <strain evidence="5">D3-1215</strain>
    </source>
</reference>
<dbReference type="GO" id="GO:0008234">
    <property type="term" value="F:cysteine-type peptidase activity"/>
    <property type="evidence" value="ECO:0007669"/>
    <property type="project" value="InterPro"/>
</dbReference>
<dbReference type="AlphaFoldDB" id="A0A9D9EHX9"/>
<keyword evidence="3" id="KW-0472">Membrane</keyword>
<evidence type="ECO:0000313" key="5">
    <source>
        <dbReference type="EMBL" id="MBO8447592.1"/>
    </source>
</evidence>
<dbReference type="Gene3D" id="3.90.70.10">
    <property type="entry name" value="Cysteine proteinases"/>
    <property type="match status" value="1"/>
</dbReference>
<dbReference type="Pfam" id="PF00112">
    <property type="entry name" value="Peptidase_C1"/>
    <property type="match status" value="1"/>
</dbReference>
<keyword evidence="3" id="KW-1133">Transmembrane helix</keyword>
<feature type="transmembrane region" description="Helical" evidence="3">
    <location>
        <begin position="860"/>
        <end position="877"/>
    </location>
</feature>
<feature type="transmembrane region" description="Helical" evidence="3">
    <location>
        <begin position="889"/>
        <end position="911"/>
    </location>
</feature>
<gene>
    <name evidence="5" type="ORF">IAC32_07615</name>
</gene>
<proteinExistence type="inferred from homology"/>
<dbReference type="GO" id="GO:0006508">
    <property type="term" value="P:proteolysis"/>
    <property type="evidence" value="ECO:0007669"/>
    <property type="project" value="InterPro"/>
</dbReference>
<accession>A0A9D9EHX9</accession>
<keyword evidence="3" id="KW-0812">Transmembrane</keyword>
<evidence type="ECO:0000259" key="4">
    <source>
        <dbReference type="SMART" id="SM00645"/>
    </source>
</evidence>
<evidence type="ECO:0000256" key="3">
    <source>
        <dbReference type="SAM" id="Phobius"/>
    </source>
</evidence>
<organism evidence="5 6">
    <name type="scientific">Candidatus Enterocola intestinipullorum</name>
    <dbReference type="NCBI Taxonomy" id="2840783"/>
    <lineage>
        <taxon>Bacteria</taxon>
        <taxon>Pseudomonadati</taxon>
        <taxon>Bacteroidota</taxon>
        <taxon>Bacteroidia</taxon>
        <taxon>Bacteroidales</taxon>
        <taxon>Candidatus Enterocola</taxon>
    </lineage>
</organism>
<dbReference type="SMART" id="SM00645">
    <property type="entry name" value="Pept_C1"/>
    <property type="match status" value="1"/>
</dbReference>
<dbReference type="InterPro" id="IPR013128">
    <property type="entry name" value="Peptidase_C1A"/>
</dbReference>
<dbReference type="InterPro" id="IPR000668">
    <property type="entry name" value="Peptidase_C1A_C"/>
</dbReference>
<comment type="similarity">
    <text evidence="1">Belongs to the peptidase C1 family.</text>
</comment>
<protein>
    <recommendedName>
        <fullName evidence="4">Peptidase C1A papain C-terminal domain-containing protein</fullName>
    </recommendedName>
</protein>
<name>A0A9D9EHX9_9BACT</name>
<feature type="domain" description="Peptidase C1A papain C-terminal" evidence="4">
    <location>
        <begin position="477"/>
        <end position="707"/>
    </location>
</feature>